<dbReference type="STRING" id="1653476.THC_1176"/>
<dbReference type="InterPro" id="IPR010985">
    <property type="entry name" value="Ribbon_hlx_hlx"/>
</dbReference>
<sequence length="72" mass="8364">MRSILSISLPEKLSKSLDELSKVSGRSKSDIIRESLSLYIWEMKFKYLKKEFRPFAKKAGFVSEEDVFKSIS</sequence>
<dbReference type="InterPro" id="IPR002145">
    <property type="entry name" value="CopG"/>
</dbReference>
<protein>
    <recommendedName>
        <fullName evidence="1">Ribbon-helix-helix protein CopG domain-containing protein</fullName>
    </recommendedName>
</protein>
<dbReference type="SUPFAM" id="SSF47598">
    <property type="entry name" value="Ribbon-helix-helix"/>
    <property type="match status" value="1"/>
</dbReference>
<dbReference type="CDD" id="cd22235">
    <property type="entry name" value="RHH_CopG_archaea"/>
    <property type="match status" value="1"/>
</dbReference>
<evidence type="ECO:0000259" key="1">
    <source>
        <dbReference type="Pfam" id="PF01402"/>
    </source>
</evidence>
<dbReference type="Pfam" id="PF01402">
    <property type="entry name" value="RHH_1"/>
    <property type="match status" value="1"/>
</dbReference>
<dbReference type="AlphaFoldDB" id="A0A0U4W387"/>
<proteinExistence type="predicted"/>
<evidence type="ECO:0000313" key="3">
    <source>
        <dbReference type="Proteomes" id="UP000068196"/>
    </source>
</evidence>
<dbReference type="RefSeq" id="WP_068514678.1">
    <property type="nucleotide sequence ID" value="NZ_AP014945.1"/>
</dbReference>
<feature type="domain" description="Ribbon-helix-helix protein CopG" evidence="1">
    <location>
        <begin position="5"/>
        <end position="40"/>
    </location>
</feature>
<dbReference type="Gene3D" id="1.10.1220.10">
    <property type="entry name" value="Met repressor-like"/>
    <property type="match status" value="1"/>
</dbReference>
<gene>
    <name evidence="2" type="ORF">THC_1176</name>
</gene>
<dbReference type="Proteomes" id="UP000068196">
    <property type="component" value="Chromosome"/>
</dbReference>
<reference evidence="2 3" key="1">
    <citation type="journal article" date="2016" name="Int. J. Syst. Evol. Microbiol.">
        <title>Caldimicrobium thiodismutans sp. nov., a sulfur-disproportionating bacterium isolated from a hot spring, and emended description of the genus Caldimicrobium.</title>
        <authorList>
            <person name="Kojima H."/>
            <person name="Umezawa K."/>
            <person name="Fukui M."/>
        </authorList>
    </citation>
    <scope>NUCLEOTIDE SEQUENCE [LARGE SCALE GENOMIC DNA]</scope>
    <source>
        <strain evidence="2 3">TF1</strain>
    </source>
</reference>
<organism evidence="2 3">
    <name type="scientific">Caldimicrobium thiodismutans</name>
    <dbReference type="NCBI Taxonomy" id="1653476"/>
    <lineage>
        <taxon>Bacteria</taxon>
        <taxon>Pseudomonadati</taxon>
        <taxon>Thermodesulfobacteriota</taxon>
        <taxon>Thermodesulfobacteria</taxon>
        <taxon>Thermodesulfobacteriales</taxon>
        <taxon>Thermodesulfobacteriaceae</taxon>
        <taxon>Caldimicrobium</taxon>
    </lineage>
</organism>
<keyword evidence="3" id="KW-1185">Reference proteome</keyword>
<name>A0A0U4W387_9BACT</name>
<dbReference type="InterPro" id="IPR013321">
    <property type="entry name" value="Arc_rbn_hlx_hlx"/>
</dbReference>
<evidence type="ECO:0000313" key="2">
    <source>
        <dbReference type="EMBL" id="BAU23547.1"/>
    </source>
</evidence>
<accession>A0A0U4W387</accession>
<dbReference type="OrthoDB" id="9806119at2"/>
<dbReference type="KEGG" id="cthi:THC_1176"/>
<dbReference type="EMBL" id="AP014945">
    <property type="protein sequence ID" value="BAU23547.1"/>
    <property type="molecule type" value="Genomic_DNA"/>
</dbReference>
<dbReference type="GO" id="GO:0006355">
    <property type="term" value="P:regulation of DNA-templated transcription"/>
    <property type="evidence" value="ECO:0007669"/>
    <property type="project" value="InterPro"/>
</dbReference>
<reference evidence="3" key="2">
    <citation type="journal article" date="2016" name="Int. J. Syst. Evol. Microbiol.">
        <title>Caldimicrobium thiodismutans sp. nov., a sulfur-disproportionating bacterium isolated from a hot spring.</title>
        <authorList>
            <person name="Kojima H."/>
            <person name="Umezawa K."/>
            <person name="Fukui M."/>
        </authorList>
    </citation>
    <scope>NUCLEOTIDE SEQUENCE [LARGE SCALE GENOMIC DNA]</scope>
    <source>
        <strain evidence="3">TF1</strain>
    </source>
</reference>